<keyword evidence="2" id="KW-1185">Reference proteome</keyword>
<sequence length="69" mass="7812">MGTNSGGFSRIYSSVAIGTHVRVQWYYTFPLHEGSNLSNLFSNVCMDMHAYVCMWCECSVRGCVLTMYV</sequence>
<name>A0A4U6T0F9_SETVI</name>
<dbReference type="AlphaFoldDB" id="A0A4U6T0F9"/>
<dbReference type="EMBL" id="CM016560">
    <property type="protein sequence ID" value="TKV95007.1"/>
    <property type="molecule type" value="Genomic_DNA"/>
</dbReference>
<evidence type="ECO:0000313" key="2">
    <source>
        <dbReference type="Proteomes" id="UP000298652"/>
    </source>
</evidence>
<gene>
    <name evidence="1" type="ORF">SEVIR_9G333850v2</name>
</gene>
<organism evidence="1 2">
    <name type="scientific">Setaria viridis</name>
    <name type="common">Green bristlegrass</name>
    <name type="synonym">Setaria italica subsp. viridis</name>
    <dbReference type="NCBI Taxonomy" id="4556"/>
    <lineage>
        <taxon>Eukaryota</taxon>
        <taxon>Viridiplantae</taxon>
        <taxon>Streptophyta</taxon>
        <taxon>Embryophyta</taxon>
        <taxon>Tracheophyta</taxon>
        <taxon>Spermatophyta</taxon>
        <taxon>Magnoliopsida</taxon>
        <taxon>Liliopsida</taxon>
        <taxon>Poales</taxon>
        <taxon>Poaceae</taxon>
        <taxon>PACMAD clade</taxon>
        <taxon>Panicoideae</taxon>
        <taxon>Panicodae</taxon>
        <taxon>Paniceae</taxon>
        <taxon>Cenchrinae</taxon>
        <taxon>Setaria</taxon>
    </lineage>
</organism>
<dbReference type="Gramene" id="TKV95007">
    <property type="protein sequence ID" value="TKV95007"/>
    <property type="gene ID" value="SEVIR_9G333850v2"/>
</dbReference>
<proteinExistence type="predicted"/>
<protein>
    <submittedName>
        <fullName evidence="1">Uncharacterized protein</fullName>
    </submittedName>
</protein>
<accession>A0A4U6T0F9</accession>
<reference evidence="1" key="1">
    <citation type="submission" date="2019-03" db="EMBL/GenBank/DDBJ databases">
        <title>WGS assembly of Setaria viridis.</title>
        <authorList>
            <person name="Huang P."/>
            <person name="Jenkins J."/>
            <person name="Grimwood J."/>
            <person name="Barry K."/>
            <person name="Healey A."/>
            <person name="Mamidi S."/>
            <person name="Sreedasyam A."/>
            <person name="Shu S."/>
            <person name="Feldman M."/>
            <person name="Wu J."/>
            <person name="Yu Y."/>
            <person name="Chen C."/>
            <person name="Johnson J."/>
            <person name="Rokhsar D."/>
            <person name="Baxter I."/>
            <person name="Schmutz J."/>
            <person name="Brutnell T."/>
            <person name="Kellogg E."/>
        </authorList>
    </citation>
    <scope>NUCLEOTIDE SEQUENCE [LARGE SCALE GENOMIC DNA]</scope>
</reference>
<dbReference type="Proteomes" id="UP000298652">
    <property type="component" value="Chromosome 9"/>
</dbReference>
<evidence type="ECO:0000313" key="1">
    <source>
        <dbReference type="EMBL" id="TKV95007.1"/>
    </source>
</evidence>